<organism evidence="1">
    <name type="scientific">Zea mays</name>
    <name type="common">Maize</name>
    <dbReference type="NCBI Taxonomy" id="4577"/>
    <lineage>
        <taxon>Eukaryota</taxon>
        <taxon>Viridiplantae</taxon>
        <taxon>Streptophyta</taxon>
        <taxon>Embryophyta</taxon>
        <taxon>Tracheophyta</taxon>
        <taxon>Spermatophyta</taxon>
        <taxon>Magnoliopsida</taxon>
        <taxon>Liliopsida</taxon>
        <taxon>Poales</taxon>
        <taxon>Poaceae</taxon>
        <taxon>PACMAD clade</taxon>
        <taxon>Panicoideae</taxon>
        <taxon>Andropogonodae</taxon>
        <taxon>Andropogoneae</taxon>
        <taxon>Tripsacinae</taxon>
        <taxon>Zea</taxon>
    </lineage>
</organism>
<evidence type="ECO:0000313" key="1">
    <source>
        <dbReference type="EMBL" id="ONM06367.1"/>
    </source>
</evidence>
<dbReference type="AlphaFoldDB" id="A0A1D6KUZ0"/>
<reference evidence="1" key="1">
    <citation type="submission" date="2015-12" db="EMBL/GenBank/DDBJ databases">
        <title>Update maize B73 reference genome by single molecule sequencing technologies.</title>
        <authorList>
            <consortium name="Maize Genome Sequencing Project"/>
            <person name="Ware D."/>
        </authorList>
    </citation>
    <scope>NUCLEOTIDE SEQUENCE [LARGE SCALE GENOMIC DNA]</scope>
    <source>
        <tissue evidence="1">Seedling</tissue>
    </source>
</reference>
<sequence>MHSSRGDVVRRLHKLASKLSFADYMHTLIPLFGDFILGRPMTYTGYGYISSQQYWIHQ</sequence>
<dbReference type="EMBL" id="CM007647">
    <property type="protein sequence ID" value="ONM06367.1"/>
    <property type="molecule type" value="Genomic_DNA"/>
</dbReference>
<accession>A0A1D6KUZ0</accession>
<proteinExistence type="predicted"/>
<gene>
    <name evidence="1" type="ORF">ZEAMMB73_Zm00001d032934</name>
</gene>
<protein>
    <submittedName>
        <fullName evidence="1">Pentatricopeptide repeat-containing protein mitochondrial</fullName>
    </submittedName>
</protein>
<name>A0A1D6KUZ0_MAIZE</name>